<keyword evidence="3" id="KW-1185">Reference proteome</keyword>
<evidence type="ECO:0000256" key="1">
    <source>
        <dbReference type="SAM" id="MobiDB-lite"/>
    </source>
</evidence>
<dbReference type="AlphaFoldDB" id="A0A1V6PZX4"/>
<accession>A0A1V6PZX4</accession>
<dbReference type="EMBL" id="MDYN01000024">
    <property type="protein sequence ID" value="OQD82006.1"/>
    <property type="molecule type" value="Genomic_DNA"/>
</dbReference>
<evidence type="ECO:0000313" key="3">
    <source>
        <dbReference type="Proteomes" id="UP000191672"/>
    </source>
</evidence>
<reference evidence="3" key="1">
    <citation type="journal article" date="2017" name="Nat. Microbiol.">
        <title>Global analysis of biosynthetic gene clusters reveals vast potential of secondary metabolite production in Penicillium species.</title>
        <authorList>
            <person name="Nielsen J.C."/>
            <person name="Grijseels S."/>
            <person name="Prigent S."/>
            <person name="Ji B."/>
            <person name="Dainat J."/>
            <person name="Nielsen K.F."/>
            <person name="Frisvad J.C."/>
            <person name="Workman M."/>
            <person name="Nielsen J."/>
        </authorList>
    </citation>
    <scope>NUCLEOTIDE SEQUENCE [LARGE SCALE GENOMIC DNA]</scope>
    <source>
        <strain evidence="3">IBT 31811</strain>
    </source>
</reference>
<feature type="region of interest" description="Disordered" evidence="1">
    <location>
        <begin position="70"/>
        <end position="91"/>
    </location>
</feature>
<comment type="caution">
    <text evidence="2">The sequence shown here is derived from an EMBL/GenBank/DDBJ whole genome shotgun (WGS) entry which is preliminary data.</text>
</comment>
<protein>
    <submittedName>
        <fullName evidence="2">Uncharacterized protein</fullName>
    </submittedName>
</protein>
<name>A0A1V6PZX4_9EURO</name>
<gene>
    <name evidence="2" type="ORF">PENANT_c024G07339</name>
</gene>
<proteinExistence type="predicted"/>
<sequence length="91" mass="10337">MTPLTRSVDPANVAAASMLAGLRRYRVSRTQARDAQGPDFFFAITHKKCPHIGLQGEWLGWNGNRLEQVRQVSSREGKDEEKKNWPVKTNE</sequence>
<organism evidence="2 3">
    <name type="scientific">Penicillium antarcticum</name>
    <dbReference type="NCBI Taxonomy" id="416450"/>
    <lineage>
        <taxon>Eukaryota</taxon>
        <taxon>Fungi</taxon>
        <taxon>Dikarya</taxon>
        <taxon>Ascomycota</taxon>
        <taxon>Pezizomycotina</taxon>
        <taxon>Eurotiomycetes</taxon>
        <taxon>Eurotiomycetidae</taxon>
        <taxon>Eurotiales</taxon>
        <taxon>Aspergillaceae</taxon>
        <taxon>Penicillium</taxon>
    </lineage>
</organism>
<evidence type="ECO:0000313" key="2">
    <source>
        <dbReference type="EMBL" id="OQD82006.1"/>
    </source>
</evidence>
<feature type="compositionally biased region" description="Basic and acidic residues" evidence="1">
    <location>
        <begin position="73"/>
        <end position="91"/>
    </location>
</feature>
<dbReference type="Proteomes" id="UP000191672">
    <property type="component" value="Unassembled WGS sequence"/>
</dbReference>